<gene>
    <name evidence="2" type="ORF">Pme01_27710</name>
</gene>
<evidence type="ECO:0000313" key="2">
    <source>
        <dbReference type="EMBL" id="GII23174.1"/>
    </source>
</evidence>
<dbReference type="Proteomes" id="UP000599074">
    <property type="component" value="Unassembled WGS sequence"/>
</dbReference>
<accession>A0A8J3TE75</accession>
<dbReference type="Pfam" id="PF20199">
    <property type="entry name" value="RepSA"/>
    <property type="match status" value="1"/>
</dbReference>
<dbReference type="AlphaFoldDB" id="A0A8J3TE75"/>
<comment type="caution">
    <text evidence="2">The sequence shown here is derived from an EMBL/GenBank/DDBJ whole genome shotgun (WGS) entry which is preliminary data.</text>
</comment>
<dbReference type="InterPro" id="IPR046828">
    <property type="entry name" value="RepSA"/>
</dbReference>
<dbReference type="RefSeq" id="WP_168116818.1">
    <property type="nucleotide sequence ID" value="NZ_BOON01000027.1"/>
</dbReference>
<reference evidence="2" key="1">
    <citation type="submission" date="2021-01" db="EMBL/GenBank/DDBJ databases">
        <title>Whole genome shotgun sequence of Planosporangium mesophilum NBRC 109066.</title>
        <authorList>
            <person name="Komaki H."/>
            <person name="Tamura T."/>
        </authorList>
    </citation>
    <scope>NUCLEOTIDE SEQUENCE</scope>
    <source>
        <strain evidence="2">NBRC 109066</strain>
    </source>
</reference>
<name>A0A8J3TE75_9ACTN</name>
<evidence type="ECO:0000313" key="3">
    <source>
        <dbReference type="Proteomes" id="UP000599074"/>
    </source>
</evidence>
<dbReference type="EMBL" id="BOON01000027">
    <property type="protein sequence ID" value="GII23174.1"/>
    <property type="molecule type" value="Genomic_DNA"/>
</dbReference>
<feature type="region of interest" description="Disordered" evidence="1">
    <location>
        <begin position="1"/>
        <end position="23"/>
    </location>
</feature>
<organism evidence="2 3">
    <name type="scientific">Planosporangium mesophilum</name>
    <dbReference type="NCBI Taxonomy" id="689768"/>
    <lineage>
        <taxon>Bacteria</taxon>
        <taxon>Bacillati</taxon>
        <taxon>Actinomycetota</taxon>
        <taxon>Actinomycetes</taxon>
        <taxon>Micromonosporales</taxon>
        <taxon>Micromonosporaceae</taxon>
        <taxon>Planosporangium</taxon>
    </lineage>
</organism>
<sequence>MSVSTLTVAPGTPAAPGAAPRAEPTATIYRLPIPGTRPPAGTPAHELAFQRAATDPDVFAWLDHIRPAAGCTHPIRLAGTVATVDTSTDQVLSAVDTADMPDGVIYKPCGNRRATVCPSCADTYRRDAYQLIRAGLVGGKGIPATVAAHPAVFPTLTAPSFGHVHTRRASKTGRQLRCRPRRHPVLCPHGVDLRCDRIHAADERALGQPLCLECYDHDAEVIWNYEAPELWRRTTIAITRAIRRRAKTLGIPAKRVRLSFGKVAEMQRRGVVHYHAIVRLDGADPDHPDALLPPPPGLTVDDLVDAVDHAARTTGFTTDPHPANPAGWPIAWGEQVDIRPVRVHGDGAITDGMVAGYLAKYATKSTEATGHTSRRLTDETIDLHADPDGSHTERLVDACWTLGRPRDWRGLRRWAHMLGFGGHFLTKSRRYSVTFRLLRDRRIIWRRTESGDLAAHHTQQTTAIVGLLAYAGAGWRTPGDALLANTSAALARERQQAARDALTDQINTSPYATPQPLAA</sequence>
<keyword evidence="3" id="KW-1185">Reference proteome</keyword>
<proteinExistence type="predicted"/>
<protein>
    <submittedName>
        <fullName evidence="2">Replication initiation protein</fullName>
    </submittedName>
</protein>
<evidence type="ECO:0000256" key="1">
    <source>
        <dbReference type="SAM" id="MobiDB-lite"/>
    </source>
</evidence>